<sequence length="747" mass="85098">MPNCLVSACNNKTNKTTHAKGIKMHCFPANIKTIKLWLLQIGQNFGDIDAFAQKILDQKRNGAYRLCSEHFLPESYVDHYETKRLRTDALPSIFPNRKTAPAYAEICAPLNGAQSSPSANYTRFPSAFKVNALAAKPSLSTPYYVGEDGHPYPSNISMGQAICKCVHKKMVDASTLTDPAMFSKDESLPWQKINESGKVLKIKDDQHTDFFRKNFHDTSANADSYRIISDDPPQSQVRVSGIQETLEVSSYKAKTDNIPNISSNSVVTGPPFSMHYDIAIRDLVNERKFIVFESCLDVLLLKLPCRFDVDCTAHIVELEKHIKGSWLSVFGRCYKGHHFHLWDSQPVVGDIALGNLLSSAAVLFSGSGFYKVEEMSQLLGLQLISYDTYYKYQRMFLFPTIDKHWQYERKRLKEAMGCKKMCLSGDKQVSKYSTYTFADVETKRILDFQVVQQSKTTTSLAMEKLAFETCLNRLLEENFVVEAIATDQHPAIKEIMCEKYNPVVHKYDIWVCAQKVKRQLIAASKRRNCSHISKWIPAIIQHLEWSWRTSHGDAELLCEKWQSLLLHITNHNKRDASRVCHACCHKALNCFSRSLPWIKKWSLAFHALRGVIFSSKLAKDLACLSPFSNGREIKLYHRFLQKYRPSEVYFRMDAVDARTKLAALTYNENVHMGHTKPKVSSKVKESVCLQRHKVVYSGTNSPSELKSPPKLNSNAHLRKMMLDAIKLCSLNQIQNCNSRFTLLQGAK</sequence>
<dbReference type="SMART" id="SM00692">
    <property type="entry name" value="DM3"/>
    <property type="match status" value="1"/>
</dbReference>
<evidence type="ECO:0000256" key="3">
    <source>
        <dbReference type="ARBA" id="ARBA00022833"/>
    </source>
</evidence>
<dbReference type="Proteomes" id="UP000186698">
    <property type="component" value="Chromosome 9_10L"/>
</dbReference>
<dbReference type="GO" id="GO:0003677">
    <property type="term" value="F:DNA binding"/>
    <property type="evidence" value="ECO:0007669"/>
    <property type="project" value="UniProtKB-UniRule"/>
</dbReference>
<dbReference type="GO" id="GO:0008270">
    <property type="term" value="F:zinc ion binding"/>
    <property type="evidence" value="ECO:0007669"/>
    <property type="project" value="UniProtKB-KW"/>
</dbReference>
<evidence type="ECO:0000313" key="6">
    <source>
        <dbReference type="RefSeq" id="XP_041431760.1"/>
    </source>
</evidence>
<dbReference type="AlphaFoldDB" id="A0A1L8EYM6"/>
<gene>
    <name evidence="6 7" type="primary">rpusd1.L</name>
</gene>
<evidence type="ECO:0000256" key="4">
    <source>
        <dbReference type="ARBA" id="ARBA00023125"/>
    </source>
</evidence>
<keyword evidence="2" id="KW-0863">Zinc-finger</keyword>
<evidence type="ECO:0000313" key="5">
    <source>
        <dbReference type="Proteomes" id="UP000186698"/>
    </source>
</evidence>
<dbReference type="PANTHER" id="PTHR31751">
    <property type="entry name" value="SI:CH211-108C17.2-RELATED-RELATED"/>
    <property type="match status" value="1"/>
</dbReference>
<proteinExistence type="predicted"/>
<dbReference type="AGR" id="Xenbase:XB-GENE-6489132"/>
<name>A0A1L8EYM6_XENLA</name>
<keyword evidence="3" id="KW-0862">Zinc</keyword>
<dbReference type="SMART" id="SM00980">
    <property type="entry name" value="THAP"/>
    <property type="match status" value="1"/>
</dbReference>
<dbReference type="PaxDb" id="8355-A0A1L8EYM6"/>
<evidence type="ECO:0000256" key="2">
    <source>
        <dbReference type="ARBA" id="ARBA00022771"/>
    </source>
</evidence>
<dbReference type="KEGG" id="xla:108701674"/>
<keyword evidence="4" id="KW-0238">DNA-binding</keyword>
<dbReference type="PROSITE" id="PS50950">
    <property type="entry name" value="ZF_THAP"/>
    <property type="match status" value="1"/>
</dbReference>
<dbReference type="Pfam" id="PF05485">
    <property type="entry name" value="THAP"/>
    <property type="match status" value="1"/>
</dbReference>
<organism evidence="5 6">
    <name type="scientific">Xenopus laevis</name>
    <name type="common">African clawed frog</name>
    <dbReference type="NCBI Taxonomy" id="8355"/>
    <lineage>
        <taxon>Eukaryota</taxon>
        <taxon>Metazoa</taxon>
        <taxon>Chordata</taxon>
        <taxon>Craniata</taxon>
        <taxon>Vertebrata</taxon>
        <taxon>Euteleostomi</taxon>
        <taxon>Amphibia</taxon>
        <taxon>Batrachia</taxon>
        <taxon>Anura</taxon>
        <taxon>Pipoidea</taxon>
        <taxon>Pipidae</taxon>
        <taxon>Xenopodinae</taxon>
        <taxon>Xenopus</taxon>
        <taxon>Xenopus</taxon>
    </lineage>
</organism>
<dbReference type="SUPFAM" id="SSF57716">
    <property type="entry name" value="Glucocorticoid receptor-like (DNA-binding domain)"/>
    <property type="match status" value="1"/>
</dbReference>
<dbReference type="Xenbase" id="XB-GENE-6489132">
    <property type="gene designation" value="rpusd1.L"/>
</dbReference>
<dbReference type="RefSeq" id="XP_041431760.1">
    <property type="nucleotide sequence ID" value="XM_041575826.1"/>
</dbReference>
<dbReference type="PANTHER" id="PTHR31751:SF35">
    <property type="entry name" value="RNA PSEUDOURIDYLATE SYNTHASE DOMAIN-CONTAINING PROTEIN 1 ISOFORM X1"/>
    <property type="match status" value="1"/>
</dbReference>
<accession>A0A1L8EYM6</accession>
<reference evidence="6" key="1">
    <citation type="submission" date="2025-08" db="UniProtKB">
        <authorList>
            <consortium name="RefSeq"/>
        </authorList>
    </citation>
    <scope>IDENTIFICATION</scope>
    <source>
        <strain evidence="6">J_2021</strain>
        <tissue evidence="6">Erythrocytes</tissue>
    </source>
</reference>
<dbReference type="GeneID" id="108701674"/>
<dbReference type="Bgee" id="108701674">
    <property type="expression patterns" value="Expressed in egg cell and 19 other cell types or tissues"/>
</dbReference>
<keyword evidence="5" id="KW-1185">Reference proteome</keyword>
<keyword evidence="1" id="KW-0479">Metal-binding</keyword>
<evidence type="ECO:0000313" key="7">
    <source>
        <dbReference type="Xenbase" id="XB-GENE-6489132"/>
    </source>
</evidence>
<protein>
    <submittedName>
        <fullName evidence="6">Uncharacterized protein rpusd1.L isoform X1</fullName>
    </submittedName>
</protein>
<evidence type="ECO:0000256" key="1">
    <source>
        <dbReference type="ARBA" id="ARBA00022723"/>
    </source>
</evidence>
<dbReference type="OrthoDB" id="5982876at2759"/>
<dbReference type="InterPro" id="IPR006612">
    <property type="entry name" value="THAP_Znf"/>
</dbReference>
<dbReference type="CTD" id="108701674"/>